<evidence type="ECO:0000256" key="1">
    <source>
        <dbReference type="SAM" id="Phobius"/>
    </source>
</evidence>
<keyword evidence="3" id="KW-1185">Reference proteome</keyword>
<reference evidence="3" key="1">
    <citation type="journal article" date="2019" name="Int. J. Syst. Evol. Microbiol.">
        <title>The Global Catalogue of Microorganisms (GCM) 10K type strain sequencing project: providing services to taxonomists for standard genome sequencing and annotation.</title>
        <authorList>
            <consortium name="The Broad Institute Genomics Platform"/>
            <consortium name="The Broad Institute Genome Sequencing Center for Infectious Disease"/>
            <person name="Wu L."/>
            <person name="Ma J."/>
        </authorList>
    </citation>
    <scope>NUCLEOTIDE SEQUENCE [LARGE SCALE GENOMIC DNA]</scope>
    <source>
        <strain evidence="3">JCM 17069</strain>
    </source>
</reference>
<dbReference type="Proteomes" id="UP001500367">
    <property type="component" value="Unassembled WGS sequence"/>
</dbReference>
<keyword evidence="1" id="KW-0472">Membrane</keyword>
<accession>A0ABP7VE47</accession>
<feature type="transmembrane region" description="Helical" evidence="1">
    <location>
        <begin position="9"/>
        <end position="26"/>
    </location>
</feature>
<keyword evidence="1" id="KW-0812">Transmembrane</keyword>
<dbReference type="EMBL" id="BAABCT010000002">
    <property type="protein sequence ID" value="GAA4065344.1"/>
    <property type="molecule type" value="Genomic_DNA"/>
</dbReference>
<comment type="caution">
    <text evidence="2">The sequence shown here is derived from an EMBL/GenBank/DDBJ whole genome shotgun (WGS) entry which is preliminary data.</text>
</comment>
<organism evidence="2 3">
    <name type="scientific">Flavobacterium cheonanense</name>
    <dbReference type="NCBI Taxonomy" id="706183"/>
    <lineage>
        <taxon>Bacteria</taxon>
        <taxon>Pseudomonadati</taxon>
        <taxon>Bacteroidota</taxon>
        <taxon>Flavobacteriia</taxon>
        <taxon>Flavobacteriales</taxon>
        <taxon>Flavobacteriaceae</taxon>
        <taxon>Flavobacterium</taxon>
    </lineage>
</organism>
<protein>
    <submittedName>
        <fullName evidence="2">Uncharacterized protein</fullName>
    </submittedName>
</protein>
<keyword evidence="1" id="KW-1133">Transmembrane helix</keyword>
<evidence type="ECO:0000313" key="3">
    <source>
        <dbReference type="Proteomes" id="UP001500367"/>
    </source>
</evidence>
<proteinExistence type="predicted"/>
<dbReference type="RefSeq" id="WP_344815466.1">
    <property type="nucleotide sequence ID" value="NZ_BAABCT010000002.1"/>
</dbReference>
<gene>
    <name evidence="2" type="ORF">GCM10022389_07600</name>
</gene>
<evidence type="ECO:0000313" key="2">
    <source>
        <dbReference type="EMBL" id="GAA4065344.1"/>
    </source>
</evidence>
<sequence>MSNNKMKYLNNLVVFMMFMFFPYYSFGQSKKSSIEAIKVESKIRLFSFQEVEYAILKISYQNISEDTLYLWTQNWRVHCLKEQDSSMFNNCSFDINAGFLNAIVFFKSENVKAFNSKSARFDYFDAGDTILNCSYVKKILPGETFCTNIIFSDMEFVSYMKKHMPDTLILYYSYASNFKPNIELENNFYYQEDEIFINYLQNPESINCQTNNVVSKNGIQEKTNRNKYQAVFNPKRVGLKLNW</sequence>
<name>A0ABP7VE47_9FLAO</name>